<comment type="subcellular location">
    <subcellularLocation>
        <location evidence="1">Virion</location>
    </subcellularLocation>
</comment>
<accession>A0A085V6R5</accession>
<dbReference type="NCBIfam" id="TIGR01554">
    <property type="entry name" value="major_cap_HK97"/>
    <property type="match status" value="1"/>
</dbReference>
<sequence>MSIQALRERRNGMAVEARKLMDDTKDQKWTAEHQTKYDNLTGEISDIDGRIAREQKVLDLAAENHFVDNSQRDGKKANDDPLSDVKIFDAWTRRGEKGLSAEQAVKLYNTMSTTTGSEGGYTVPALVAASLIDSLKLFGGMRATSELLTTAAGNALSFPTTDGTTEIGEILAENAQATGSDPVFGTVGLNVFKYSSKIITVPIELLQDSSVDIEAFIRKRIIQRIGRITNQNFTTGTGTGQPRGIVTAASSGKVAATGQTLTVTYDDLIDLLESVDEAYQLGGNCKFMFSQSIRKVLRKLKDTAGRPIWTPGYEAGITAGAPDLLVGKEVALNNDMPVPAANAKSIIYGDLSKYIIRDAMQVNLMRFDDSAYASKGQVGFLAFVRSGGNLVDSSAVKYFQHSAT</sequence>
<evidence type="ECO:0000313" key="3">
    <source>
        <dbReference type="EMBL" id="KFE51128.1"/>
    </source>
</evidence>
<dbReference type="EMBL" id="JPQT01000106">
    <property type="protein sequence ID" value="KFE51128.1"/>
    <property type="molecule type" value="Genomic_DNA"/>
</dbReference>
<dbReference type="Gene3D" id="3.30.2400.10">
    <property type="entry name" value="Major capsid protein gp5"/>
    <property type="match status" value="1"/>
</dbReference>
<gene>
    <name evidence="3" type="ORF">IV02_14085</name>
</gene>
<organism evidence="3 4">
    <name type="scientific">Pseudomonas syringae</name>
    <dbReference type="NCBI Taxonomy" id="317"/>
    <lineage>
        <taxon>Bacteria</taxon>
        <taxon>Pseudomonadati</taxon>
        <taxon>Pseudomonadota</taxon>
        <taxon>Gammaproteobacteria</taxon>
        <taxon>Pseudomonadales</taxon>
        <taxon>Pseudomonadaceae</taxon>
        <taxon>Pseudomonas</taxon>
    </lineage>
</organism>
<dbReference type="RefSeq" id="WP_047575619.1">
    <property type="nucleotide sequence ID" value="NZ_JPQT01000106.1"/>
</dbReference>
<evidence type="ECO:0000259" key="2">
    <source>
        <dbReference type="Pfam" id="PF05065"/>
    </source>
</evidence>
<dbReference type="Proteomes" id="UP000028643">
    <property type="component" value="Unassembled WGS sequence"/>
</dbReference>
<dbReference type="InterPro" id="IPR024455">
    <property type="entry name" value="Phage_capsid"/>
</dbReference>
<dbReference type="InterPro" id="IPR054612">
    <property type="entry name" value="Phage_capsid-like_C"/>
</dbReference>
<comment type="caution">
    <text evidence="3">The sequence shown here is derived from an EMBL/GenBank/DDBJ whole genome shotgun (WGS) entry which is preliminary data.</text>
</comment>
<dbReference type="AlphaFoldDB" id="A0A085V6R5"/>
<dbReference type="PATRIC" id="fig|317.174.peg.2886"/>
<reference evidence="3 4" key="1">
    <citation type="submission" date="2014-07" db="EMBL/GenBank/DDBJ databases">
        <title>Draft Genome Sequences of Environmental Pseudomonas syringae strains.</title>
        <authorList>
            <person name="Baltrus D.A."/>
            <person name="Berge O."/>
            <person name="Morris C."/>
        </authorList>
    </citation>
    <scope>NUCLEOTIDE SEQUENCE [LARGE SCALE GENOMIC DNA]</scope>
    <source>
        <strain evidence="3 4">CEB003</strain>
    </source>
</reference>
<feature type="domain" description="Phage capsid-like C-terminal" evidence="2">
    <location>
        <begin position="119"/>
        <end position="400"/>
    </location>
</feature>
<name>A0A085V6R5_PSESX</name>
<dbReference type="Gene3D" id="3.30.2320.10">
    <property type="entry name" value="hypothetical protein PF0899 domain"/>
    <property type="match status" value="1"/>
</dbReference>
<protein>
    <submittedName>
        <fullName evidence="3">Capsid protein</fullName>
    </submittedName>
</protein>
<dbReference type="Pfam" id="PF05065">
    <property type="entry name" value="Phage_capsid"/>
    <property type="match status" value="1"/>
</dbReference>
<proteinExistence type="predicted"/>
<evidence type="ECO:0000256" key="1">
    <source>
        <dbReference type="ARBA" id="ARBA00004328"/>
    </source>
</evidence>
<evidence type="ECO:0000313" key="4">
    <source>
        <dbReference type="Proteomes" id="UP000028643"/>
    </source>
</evidence>
<dbReference type="SUPFAM" id="SSF56563">
    <property type="entry name" value="Major capsid protein gp5"/>
    <property type="match status" value="1"/>
</dbReference>